<feature type="domain" description="DUF6249" evidence="2">
    <location>
        <begin position="4"/>
        <end position="110"/>
    </location>
</feature>
<dbReference type="EMBL" id="BSNJ01000003">
    <property type="protein sequence ID" value="GLQ20652.1"/>
    <property type="molecule type" value="Genomic_DNA"/>
</dbReference>
<keyword evidence="4" id="KW-1185">Reference proteome</keyword>
<dbReference type="Proteomes" id="UP001161390">
    <property type="component" value="Unassembled WGS sequence"/>
</dbReference>
<dbReference type="Pfam" id="PF19762">
    <property type="entry name" value="DUF6249"/>
    <property type="match status" value="1"/>
</dbReference>
<evidence type="ECO:0000313" key="3">
    <source>
        <dbReference type="EMBL" id="GLQ20652.1"/>
    </source>
</evidence>
<protein>
    <recommendedName>
        <fullName evidence="2">DUF6249 domain-containing protein</fullName>
    </recommendedName>
</protein>
<accession>A0ABQ5V0P7</accession>
<dbReference type="InterPro" id="IPR046216">
    <property type="entry name" value="DUF6249"/>
</dbReference>
<organism evidence="3 4">
    <name type="scientific">Algimonas porphyrae</name>
    <dbReference type="NCBI Taxonomy" id="1128113"/>
    <lineage>
        <taxon>Bacteria</taxon>
        <taxon>Pseudomonadati</taxon>
        <taxon>Pseudomonadota</taxon>
        <taxon>Alphaproteobacteria</taxon>
        <taxon>Maricaulales</taxon>
        <taxon>Robiginitomaculaceae</taxon>
        <taxon>Algimonas</taxon>
    </lineage>
</organism>
<proteinExistence type="predicted"/>
<evidence type="ECO:0000259" key="2">
    <source>
        <dbReference type="Pfam" id="PF19762"/>
    </source>
</evidence>
<evidence type="ECO:0000256" key="1">
    <source>
        <dbReference type="SAM" id="Phobius"/>
    </source>
</evidence>
<gene>
    <name evidence="3" type="ORF">GCM10007854_16070</name>
</gene>
<feature type="transmembrane region" description="Helical" evidence="1">
    <location>
        <begin position="67"/>
        <end position="86"/>
    </location>
</feature>
<keyword evidence="1" id="KW-1133">Transmembrane helix</keyword>
<keyword evidence="1" id="KW-0812">Transmembrane</keyword>
<evidence type="ECO:0000313" key="4">
    <source>
        <dbReference type="Proteomes" id="UP001161390"/>
    </source>
</evidence>
<dbReference type="RefSeq" id="WP_284371402.1">
    <property type="nucleotide sequence ID" value="NZ_BSNJ01000003.1"/>
</dbReference>
<keyword evidence="1" id="KW-0472">Membrane</keyword>
<name>A0ABQ5V0P7_9PROT</name>
<sequence>MEDILVPIAFFAVIPVIVWAVSAYRYKSHAETVKILDTMASKGETITPEIVAALGVRRRPKHADLRTGMILIAIALSTAILGILIPDAEATRIFFGFASFPFLVGLVLVGLWTLITRKSED</sequence>
<feature type="transmembrane region" description="Helical" evidence="1">
    <location>
        <begin position="6"/>
        <end position="26"/>
    </location>
</feature>
<feature type="transmembrane region" description="Helical" evidence="1">
    <location>
        <begin position="92"/>
        <end position="115"/>
    </location>
</feature>
<reference evidence="3" key="2">
    <citation type="submission" date="2023-01" db="EMBL/GenBank/DDBJ databases">
        <title>Draft genome sequence of Algimonas porphyrae strain NBRC 108216.</title>
        <authorList>
            <person name="Sun Q."/>
            <person name="Mori K."/>
        </authorList>
    </citation>
    <scope>NUCLEOTIDE SEQUENCE</scope>
    <source>
        <strain evidence="3">NBRC 108216</strain>
    </source>
</reference>
<reference evidence="3" key="1">
    <citation type="journal article" date="2014" name="Int. J. Syst. Evol. Microbiol.">
        <title>Complete genome of a new Firmicutes species belonging to the dominant human colonic microbiota ('Ruminococcus bicirculans') reveals two chromosomes and a selective capacity to utilize plant glucans.</title>
        <authorList>
            <consortium name="NISC Comparative Sequencing Program"/>
            <person name="Wegmann U."/>
            <person name="Louis P."/>
            <person name="Goesmann A."/>
            <person name="Henrissat B."/>
            <person name="Duncan S.H."/>
            <person name="Flint H.J."/>
        </authorList>
    </citation>
    <scope>NUCLEOTIDE SEQUENCE</scope>
    <source>
        <strain evidence="3">NBRC 108216</strain>
    </source>
</reference>
<comment type="caution">
    <text evidence="3">The sequence shown here is derived from an EMBL/GenBank/DDBJ whole genome shotgun (WGS) entry which is preliminary data.</text>
</comment>